<dbReference type="RefSeq" id="WP_156358672.1">
    <property type="nucleotide sequence ID" value="NZ_JAMXAX010000009.1"/>
</dbReference>
<sequence length="59" mass="6725">MNTKHVNYLPKPVQVRLKPELHEWVHSQAAGQERSANWVINKVLEEARAKTLQPEGVPA</sequence>
<protein>
    <recommendedName>
        <fullName evidence="3">Toxin-antitoxin system HicB family antitoxin</fullName>
    </recommendedName>
</protein>
<gene>
    <name evidence="1" type="ORF">ACFOW3_13410</name>
</gene>
<organism evidence="1 2">
    <name type="scientific">Acidovorax facilis</name>
    <dbReference type="NCBI Taxonomy" id="12917"/>
    <lineage>
        <taxon>Bacteria</taxon>
        <taxon>Pseudomonadati</taxon>
        <taxon>Pseudomonadota</taxon>
        <taxon>Betaproteobacteria</taxon>
        <taxon>Burkholderiales</taxon>
        <taxon>Comamonadaceae</taxon>
        <taxon>Acidovorax</taxon>
    </lineage>
</organism>
<proteinExistence type="predicted"/>
<comment type="caution">
    <text evidence="1">The sequence shown here is derived from an EMBL/GenBank/DDBJ whole genome shotgun (WGS) entry which is preliminary data.</text>
</comment>
<dbReference type="EMBL" id="JBHSAJ010000037">
    <property type="protein sequence ID" value="MFC3935615.1"/>
    <property type="molecule type" value="Genomic_DNA"/>
</dbReference>
<accession>A0ABV8DB70</accession>
<dbReference type="Proteomes" id="UP001595693">
    <property type="component" value="Unassembled WGS sequence"/>
</dbReference>
<dbReference type="InterPro" id="IPR013321">
    <property type="entry name" value="Arc_rbn_hlx_hlx"/>
</dbReference>
<name>A0ABV8DB70_9BURK</name>
<keyword evidence="2" id="KW-1185">Reference proteome</keyword>
<dbReference type="InterPro" id="IPR010985">
    <property type="entry name" value="Ribbon_hlx_hlx"/>
</dbReference>
<evidence type="ECO:0008006" key="3">
    <source>
        <dbReference type="Google" id="ProtNLM"/>
    </source>
</evidence>
<evidence type="ECO:0000313" key="2">
    <source>
        <dbReference type="Proteomes" id="UP001595693"/>
    </source>
</evidence>
<reference evidence="2" key="1">
    <citation type="journal article" date="2019" name="Int. J. Syst. Evol. Microbiol.">
        <title>The Global Catalogue of Microorganisms (GCM) 10K type strain sequencing project: providing services to taxonomists for standard genome sequencing and annotation.</title>
        <authorList>
            <consortium name="The Broad Institute Genomics Platform"/>
            <consortium name="The Broad Institute Genome Sequencing Center for Infectious Disease"/>
            <person name="Wu L."/>
            <person name="Ma J."/>
        </authorList>
    </citation>
    <scope>NUCLEOTIDE SEQUENCE [LARGE SCALE GENOMIC DNA]</scope>
    <source>
        <strain evidence="2">CCUG 2113</strain>
    </source>
</reference>
<evidence type="ECO:0000313" key="1">
    <source>
        <dbReference type="EMBL" id="MFC3935615.1"/>
    </source>
</evidence>
<dbReference type="SUPFAM" id="SSF47598">
    <property type="entry name" value="Ribbon-helix-helix"/>
    <property type="match status" value="1"/>
</dbReference>
<dbReference type="Gene3D" id="1.10.1220.10">
    <property type="entry name" value="Met repressor-like"/>
    <property type="match status" value="1"/>
</dbReference>